<dbReference type="CDD" id="cd05233">
    <property type="entry name" value="SDR_c"/>
    <property type="match status" value="1"/>
</dbReference>
<dbReference type="SUPFAM" id="SSF51735">
    <property type="entry name" value="NAD(P)-binding Rossmann-fold domains"/>
    <property type="match status" value="1"/>
</dbReference>
<evidence type="ECO:0000313" key="5">
    <source>
        <dbReference type="Proteomes" id="UP000522313"/>
    </source>
</evidence>
<dbReference type="GO" id="GO:0008874">
    <property type="term" value="F:gluconate 5-dehydrogenase activity"/>
    <property type="evidence" value="ECO:0007669"/>
    <property type="project" value="UniProtKB-EC"/>
</dbReference>
<accession>A0A7X0JCR0</accession>
<evidence type="ECO:0000313" key="4">
    <source>
        <dbReference type="EMBL" id="MBB6505225.1"/>
    </source>
</evidence>
<dbReference type="RefSeq" id="WP_184505909.1">
    <property type="nucleotide sequence ID" value="NZ_JACHBT010000011.1"/>
</dbReference>
<comment type="similarity">
    <text evidence="1">Belongs to the short-chain dehydrogenases/reductases (SDR) family.</text>
</comment>
<dbReference type="Pfam" id="PF13561">
    <property type="entry name" value="adh_short_C2"/>
    <property type="match status" value="1"/>
</dbReference>
<evidence type="ECO:0000256" key="2">
    <source>
        <dbReference type="ARBA" id="ARBA00023002"/>
    </source>
</evidence>
<dbReference type="EMBL" id="JACHBT010000011">
    <property type="protein sequence ID" value="MBB6505225.1"/>
    <property type="molecule type" value="Genomic_DNA"/>
</dbReference>
<feature type="domain" description="Ketoreductase" evidence="3">
    <location>
        <begin position="11"/>
        <end position="183"/>
    </location>
</feature>
<evidence type="ECO:0000256" key="1">
    <source>
        <dbReference type="ARBA" id="ARBA00006484"/>
    </source>
</evidence>
<dbReference type="InterPro" id="IPR020904">
    <property type="entry name" value="Sc_DH/Rdtase_CS"/>
</dbReference>
<dbReference type="InterPro" id="IPR057326">
    <property type="entry name" value="KR_dom"/>
</dbReference>
<sequence length="243" mass="25308">MADPEAASPHAVVVGASSGIGLSVARRLAERMPVTALARRVERFETADDAGISGLFCDVADSASIDAALTQAVAERGKISAVVYCAGAQVIKPMRMMKPADIDRVIDVNIKGALHVARHMASARIAQSDAVFCGVSSIAATRPEPGIVAYAAAKAALEAMIKGLARELAPRRFVGVAPGWLDTEMTQSQAHIYSAQFREELAKRTPLGIASVQGVTDLILYLLSPAADSITGQIVTIDGGASL</sequence>
<dbReference type="Gene3D" id="3.40.50.720">
    <property type="entry name" value="NAD(P)-binding Rossmann-like Domain"/>
    <property type="match status" value="1"/>
</dbReference>
<dbReference type="InterPro" id="IPR002347">
    <property type="entry name" value="SDR_fam"/>
</dbReference>
<dbReference type="AlphaFoldDB" id="A0A7X0JCR0"/>
<dbReference type="PRINTS" id="PR00081">
    <property type="entry name" value="GDHRDH"/>
</dbReference>
<name>A0A7X0JCR0_9SPHN</name>
<dbReference type="PANTHER" id="PTHR43477">
    <property type="entry name" value="DIHYDROANTICAPSIN 7-DEHYDROGENASE"/>
    <property type="match status" value="1"/>
</dbReference>
<dbReference type="PANTHER" id="PTHR43477:SF1">
    <property type="entry name" value="DIHYDROANTICAPSIN 7-DEHYDROGENASE"/>
    <property type="match status" value="1"/>
</dbReference>
<dbReference type="EC" id="1.1.1.69" evidence="4"/>
<gene>
    <name evidence="4" type="ORF">F4693_002213</name>
</gene>
<comment type="caution">
    <text evidence="4">The sequence shown here is derived from an EMBL/GenBank/DDBJ whole genome shotgun (WGS) entry which is preliminary data.</text>
</comment>
<dbReference type="InterPro" id="IPR036291">
    <property type="entry name" value="NAD(P)-bd_dom_sf"/>
</dbReference>
<reference evidence="4 5" key="1">
    <citation type="submission" date="2020-08" db="EMBL/GenBank/DDBJ databases">
        <title>The Agave Microbiome: Exploring the role of microbial communities in plant adaptations to desert environments.</title>
        <authorList>
            <person name="Partida-Martinez L.P."/>
        </authorList>
    </citation>
    <scope>NUCLEOTIDE SEQUENCE [LARGE SCALE GENOMIC DNA]</scope>
    <source>
        <strain evidence="4 5">AS3.13</strain>
    </source>
</reference>
<dbReference type="Proteomes" id="UP000522313">
    <property type="component" value="Unassembled WGS sequence"/>
</dbReference>
<organism evidence="4 5">
    <name type="scientific">Sphingomonas endophytica</name>
    <dbReference type="NCBI Taxonomy" id="869719"/>
    <lineage>
        <taxon>Bacteria</taxon>
        <taxon>Pseudomonadati</taxon>
        <taxon>Pseudomonadota</taxon>
        <taxon>Alphaproteobacteria</taxon>
        <taxon>Sphingomonadales</taxon>
        <taxon>Sphingomonadaceae</taxon>
        <taxon>Sphingomonas</taxon>
    </lineage>
</organism>
<reference evidence="4 5" key="2">
    <citation type="submission" date="2020-08" db="EMBL/GenBank/DDBJ databases">
        <authorList>
            <person name="Partida-Martinez L."/>
            <person name="Huntemann M."/>
            <person name="Clum A."/>
            <person name="Wang J."/>
            <person name="Palaniappan K."/>
            <person name="Ritter S."/>
            <person name="Chen I.-M."/>
            <person name="Stamatis D."/>
            <person name="Reddy T."/>
            <person name="O'Malley R."/>
            <person name="Daum C."/>
            <person name="Shapiro N."/>
            <person name="Ivanova N."/>
            <person name="Kyrpides N."/>
            <person name="Woyke T."/>
        </authorList>
    </citation>
    <scope>NUCLEOTIDE SEQUENCE [LARGE SCALE GENOMIC DNA]</scope>
    <source>
        <strain evidence="4 5">AS3.13</strain>
    </source>
</reference>
<keyword evidence="2 4" id="KW-0560">Oxidoreductase</keyword>
<proteinExistence type="inferred from homology"/>
<evidence type="ECO:0000259" key="3">
    <source>
        <dbReference type="SMART" id="SM00822"/>
    </source>
</evidence>
<dbReference type="InterPro" id="IPR051122">
    <property type="entry name" value="SDR_DHRS6-like"/>
</dbReference>
<protein>
    <submittedName>
        <fullName evidence="4">Gluconate 5-dehydrogenase</fullName>
        <ecNumber evidence="4">1.1.1.69</ecNumber>
    </submittedName>
</protein>
<dbReference type="PROSITE" id="PS00061">
    <property type="entry name" value="ADH_SHORT"/>
    <property type="match status" value="1"/>
</dbReference>
<dbReference type="SMART" id="SM00822">
    <property type="entry name" value="PKS_KR"/>
    <property type="match status" value="1"/>
</dbReference>